<feature type="compositionally biased region" description="Basic and acidic residues" evidence="3">
    <location>
        <begin position="219"/>
        <end position="242"/>
    </location>
</feature>
<sequence length="1237" mass="136767">MEKEFNSDDSGRNTPREVVLTRSDTPGPTPAYIYSRDQLYEFANSKTAKKRPVCLSTDYDNTEGLWDPEKWFRSFDSGVGDRLSPLNVGEKEKKTEYLNKRRPSDPKERLKEEKDGIVLSPQRRSFGTGCHVTAPVMTRQRDFSRHFSRDNGRNRHDSYRHREEEEPEWFSEGPTSQNDRIELHGFEGPREVKEEHVKGKDDEEDDNNMDTGFDEEYHEEAQQDESNKSSEVKVADVKERNGSLETNESSSPEESNNSGSLHVQSPQATNLKGGSPTAEVQTGFQSRFSRWFSSQHGGGSIGNSRENSRRSSINEDFGYLNELLSGTKSPIVPSPPPNTINSMYDKSVFMTPGNSTFSDKPQCISVDMSVSQKNIIAPMLNSIFQNSGSSHHKRNDSNSSNYSVQDVEAQLKALLFGRKDSTASSSGNNSPAVSSPRNVPYIKTVQELEADMKPTTTPGGHNYPQQPIPHPLAMNHHKIERQNRMTPPGARMTPPGVRMTPPTVIHHHQPHQHQQPSSQQSSRRSSEDEGDLTAFNKLLSLMQAGAAAAVESPKIPTRQETRVPSPPQQMMQARPQTPNSQQTQAQIAQNEFLQALLRNKEQQNLIRQQALMKMNYMTKQSTPLAQPTPLGQQTPNPTIITKSASPTPPPQTVLQQPQAPTMMNIIQNTSTPRAPSPTPQQVIPNFMPQPTSSPRVPSPIMFSQQPPMHLNAPSPIHPSQLTSTSPINVPAVSMSVSTPSQLTSTSPINVPAVSMSVSKHPNRISIRPPVIHRGPSPQELIAHTQAIMQTALLKKQLEDQKERFMKKQQEAKSPNPTGTPIPSKSPSMMPMPMSNNPVIVNNQPKPAVSVAFTPTSVMRKMHSDKASEKDKQKPEMGEGTPAPPPPIRQLIRPDGSLNDEDHNSPNNEIDRHLNNKYQESRNGPQSDQQFNTHVPPPGYSMGSSTGNIEQILITCSLLEEWDKYKIIKFPFCHIFAAVNVSTSSVTGVMTPNQVPMRQFSVSQQLNTPLSSASIQQRAIMGQNTLQTASPNMPPRPMNISPNPLTRPIVGTPVSQNFSMGIPITGRMPIPQGGVNMSPSPLVLQQMMQGGISPATARVNALNQINQINHLNQMALQAQQQQQRMMDPRLQGIRGIYPPSTMSPRTSLQSAGLNIPNSMGVNVAMSRALSPHALSQKQSMGGPVSPGLYNGNNNLTKPGEPNLFKWFGNDVLKGQIPNMPPLPQQGTRVMTVDEIERC</sequence>
<feature type="region of interest" description="Disordered" evidence="3">
    <location>
        <begin position="801"/>
        <end position="842"/>
    </location>
</feature>
<feature type="region of interest" description="Disordered" evidence="3">
    <location>
        <begin position="484"/>
        <end position="530"/>
    </location>
</feature>
<protein>
    <submittedName>
        <fullName evidence="4">EIF4ENIF1</fullName>
    </submittedName>
</protein>
<dbReference type="PANTHER" id="PTHR12269">
    <property type="entry name" value="EUKARYOTIC TRANSLATION INITIATION FACTOR 4E TRANSPORTER"/>
    <property type="match status" value="1"/>
</dbReference>
<evidence type="ECO:0000313" key="5">
    <source>
        <dbReference type="Proteomes" id="UP000683360"/>
    </source>
</evidence>
<feature type="region of interest" description="Disordered" evidence="3">
    <location>
        <begin position="1"/>
        <end position="32"/>
    </location>
</feature>
<dbReference type="OrthoDB" id="8916892at2759"/>
<gene>
    <name evidence="4" type="ORF">MEDL_63115</name>
</gene>
<feature type="compositionally biased region" description="Basic and acidic residues" evidence="3">
    <location>
        <begin position="899"/>
        <end position="913"/>
    </location>
</feature>
<feature type="region of interest" description="Disordered" evidence="3">
    <location>
        <begin position="548"/>
        <end position="575"/>
    </location>
</feature>
<feature type="region of interest" description="Disordered" evidence="3">
    <location>
        <begin position="1175"/>
        <end position="1194"/>
    </location>
</feature>
<evidence type="ECO:0000256" key="1">
    <source>
        <dbReference type="ARBA" id="ARBA00004496"/>
    </source>
</evidence>
<evidence type="ECO:0000313" key="4">
    <source>
        <dbReference type="EMBL" id="CAG2251460.1"/>
    </source>
</evidence>
<dbReference type="EMBL" id="CAJPWZ010003090">
    <property type="protein sequence ID" value="CAG2251460.1"/>
    <property type="molecule type" value="Genomic_DNA"/>
</dbReference>
<feature type="compositionally biased region" description="Basic and acidic residues" evidence="3">
    <location>
        <begin position="89"/>
        <end position="116"/>
    </location>
</feature>
<dbReference type="GO" id="GO:0036464">
    <property type="term" value="C:cytoplasmic ribonucleoprotein granule"/>
    <property type="evidence" value="ECO:0007669"/>
    <property type="project" value="UniProtKB-ARBA"/>
</dbReference>
<feature type="compositionally biased region" description="Low complexity" evidence="3">
    <location>
        <begin position="820"/>
        <end position="842"/>
    </location>
</feature>
<feature type="region of interest" description="Disordered" evidence="3">
    <location>
        <begin position="291"/>
        <end position="310"/>
    </location>
</feature>
<feature type="compositionally biased region" description="Basic and acidic residues" evidence="3">
    <location>
        <begin position="1"/>
        <end position="15"/>
    </location>
</feature>
<evidence type="ECO:0000256" key="3">
    <source>
        <dbReference type="SAM" id="MobiDB-lite"/>
    </source>
</evidence>
<proteinExistence type="predicted"/>
<feature type="region of interest" description="Disordered" evidence="3">
    <location>
        <begin position="854"/>
        <end position="942"/>
    </location>
</feature>
<feature type="compositionally biased region" description="Low complexity" evidence="3">
    <location>
        <begin position="423"/>
        <end position="436"/>
    </location>
</feature>
<dbReference type="Proteomes" id="UP000683360">
    <property type="component" value="Unassembled WGS sequence"/>
</dbReference>
<feature type="compositionally biased region" description="Polar residues" evidence="3">
    <location>
        <begin position="915"/>
        <end position="932"/>
    </location>
</feature>
<feature type="region of interest" description="Disordered" evidence="3">
    <location>
        <begin position="77"/>
        <end position="280"/>
    </location>
</feature>
<accession>A0A8S3VCQ6</accession>
<name>A0A8S3VCQ6_MYTED</name>
<dbReference type="GO" id="GO:0017148">
    <property type="term" value="P:negative regulation of translation"/>
    <property type="evidence" value="ECO:0007669"/>
    <property type="project" value="TreeGrafter"/>
</dbReference>
<feature type="compositionally biased region" description="Basic and acidic residues" evidence="3">
    <location>
        <begin position="179"/>
        <end position="201"/>
    </location>
</feature>
<organism evidence="4 5">
    <name type="scientific">Mytilus edulis</name>
    <name type="common">Blue mussel</name>
    <dbReference type="NCBI Taxonomy" id="6550"/>
    <lineage>
        <taxon>Eukaryota</taxon>
        <taxon>Metazoa</taxon>
        <taxon>Spiralia</taxon>
        <taxon>Lophotrochozoa</taxon>
        <taxon>Mollusca</taxon>
        <taxon>Bivalvia</taxon>
        <taxon>Autobranchia</taxon>
        <taxon>Pteriomorphia</taxon>
        <taxon>Mytilida</taxon>
        <taxon>Mytiloidea</taxon>
        <taxon>Mytilidae</taxon>
        <taxon>Mytilinae</taxon>
        <taxon>Mytilus</taxon>
    </lineage>
</organism>
<feature type="compositionally biased region" description="Polar residues" evidence="3">
    <location>
        <begin position="261"/>
        <end position="280"/>
    </location>
</feature>
<dbReference type="GO" id="GO:0003729">
    <property type="term" value="F:mRNA binding"/>
    <property type="evidence" value="ECO:0007669"/>
    <property type="project" value="TreeGrafter"/>
</dbReference>
<dbReference type="AlphaFoldDB" id="A0A8S3VCQ6"/>
<comment type="caution">
    <text evidence="4">The sequence shown here is derived from an EMBL/GenBank/DDBJ whole genome shotgun (WGS) entry which is preliminary data.</text>
</comment>
<feature type="compositionally biased region" description="Basic and acidic residues" evidence="3">
    <location>
        <begin position="861"/>
        <end position="876"/>
    </location>
</feature>
<feature type="compositionally biased region" description="Acidic residues" evidence="3">
    <location>
        <begin position="202"/>
        <end position="218"/>
    </location>
</feature>
<feature type="compositionally biased region" description="Basic and acidic residues" evidence="3">
    <location>
        <begin position="139"/>
        <end position="164"/>
    </location>
</feature>
<feature type="compositionally biased region" description="Low complexity" evidence="3">
    <location>
        <begin position="512"/>
        <end position="523"/>
    </location>
</feature>
<feature type="compositionally biased region" description="Basic and acidic residues" evidence="3">
    <location>
        <begin position="801"/>
        <end position="810"/>
    </location>
</feature>
<feature type="region of interest" description="Disordered" evidence="3">
    <location>
        <begin position="420"/>
        <end position="439"/>
    </location>
</feature>
<keyword evidence="5" id="KW-1185">Reference proteome</keyword>
<dbReference type="GO" id="GO:0005634">
    <property type="term" value="C:nucleus"/>
    <property type="evidence" value="ECO:0007669"/>
    <property type="project" value="TreeGrafter"/>
</dbReference>
<dbReference type="PANTHER" id="PTHR12269:SF1">
    <property type="entry name" value="EUKARYOTIC TRANSLATION INITIATION FACTOR 4E TRANSPORTER"/>
    <property type="match status" value="1"/>
</dbReference>
<reference evidence="4" key="1">
    <citation type="submission" date="2021-03" db="EMBL/GenBank/DDBJ databases">
        <authorList>
            <person name="Bekaert M."/>
        </authorList>
    </citation>
    <scope>NUCLEOTIDE SEQUENCE</scope>
</reference>
<evidence type="ECO:0000256" key="2">
    <source>
        <dbReference type="ARBA" id="ARBA00022490"/>
    </source>
</evidence>
<comment type="subcellular location">
    <subcellularLocation>
        <location evidence="1">Cytoplasm</location>
    </subcellularLocation>
</comment>
<feature type="compositionally biased region" description="Low complexity" evidence="3">
    <location>
        <begin position="243"/>
        <end position="260"/>
    </location>
</feature>
<keyword evidence="2" id="KW-0963">Cytoplasm</keyword>
<dbReference type="InterPro" id="IPR018862">
    <property type="entry name" value="eIF4E-T"/>
</dbReference>
<dbReference type="Pfam" id="PF10477">
    <property type="entry name" value="EIF4E-T"/>
    <property type="match status" value="2"/>
</dbReference>